<name>A0A0A9VND3_LYGHE</name>
<reference evidence="2" key="2">
    <citation type="submission" date="2014-07" db="EMBL/GenBank/DDBJ databases">
        <authorList>
            <person name="Hull J."/>
        </authorList>
    </citation>
    <scope>NUCLEOTIDE SEQUENCE</scope>
</reference>
<evidence type="ECO:0000313" key="3">
    <source>
        <dbReference type="EMBL" id="JAQ17503.1"/>
    </source>
</evidence>
<evidence type="ECO:0000313" key="2">
    <source>
        <dbReference type="EMBL" id="JAF98061.1"/>
    </source>
</evidence>
<protein>
    <submittedName>
        <fullName evidence="2">Putative fused cobalt transport protein CbiMQ</fullName>
    </submittedName>
</protein>
<gene>
    <name evidence="2" type="primary">cbiMQ_1</name>
    <name evidence="1" type="synonym">cbiMQ_0</name>
    <name evidence="2" type="ORF">CM83_15001</name>
    <name evidence="1" type="ORF">CM83_15003</name>
    <name evidence="3" type="ORF">g.85633</name>
</gene>
<dbReference type="EMBL" id="GDHC01001126">
    <property type="protein sequence ID" value="JAQ17503.1"/>
    <property type="molecule type" value="Transcribed_RNA"/>
</dbReference>
<proteinExistence type="predicted"/>
<reference evidence="2" key="1">
    <citation type="journal article" date="2014" name="PLoS ONE">
        <title>Transcriptome-Based Identification of ABC Transporters in the Western Tarnished Plant Bug Lygus hesperus.</title>
        <authorList>
            <person name="Hull J.J."/>
            <person name="Chaney K."/>
            <person name="Geib S.M."/>
            <person name="Fabrick J.A."/>
            <person name="Brent C.S."/>
            <person name="Walsh D."/>
            <person name="Lavine L.C."/>
        </authorList>
    </citation>
    <scope>NUCLEOTIDE SEQUENCE</scope>
</reference>
<organism evidence="2">
    <name type="scientific">Lygus hesperus</name>
    <name type="common">Western plant bug</name>
    <dbReference type="NCBI Taxonomy" id="30085"/>
    <lineage>
        <taxon>Eukaryota</taxon>
        <taxon>Metazoa</taxon>
        <taxon>Ecdysozoa</taxon>
        <taxon>Arthropoda</taxon>
        <taxon>Hexapoda</taxon>
        <taxon>Insecta</taxon>
        <taxon>Pterygota</taxon>
        <taxon>Neoptera</taxon>
        <taxon>Paraneoptera</taxon>
        <taxon>Hemiptera</taxon>
        <taxon>Heteroptera</taxon>
        <taxon>Panheteroptera</taxon>
        <taxon>Cimicomorpha</taxon>
        <taxon>Miridae</taxon>
        <taxon>Mirini</taxon>
        <taxon>Lygus</taxon>
    </lineage>
</organism>
<dbReference type="EMBL" id="GBHO01045542">
    <property type="protein sequence ID" value="JAF98061.1"/>
    <property type="molecule type" value="Transcribed_RNA"/>
</dbReference>
<dbReference type="EMBL" id="GBHO01045680">
    <property type="protein sequence ID" value="JAF97923.1"/>
    <property type="molecule type" value="Transcribed_RNA"/>
</dbReference>
<reference evidence="3" key="3">
    <citation type="journal article" date="2016" name="Gigascience">
        <title>De novo construction of an expanded transcriptome assembly for the western tarnished plant bug, Lygus hesperus.</title>
        <authorList>
            <person name="Tassone E.E."/>
            <person name="Geib S.M."/>
            <person name="Hall B."/>
            <person name="Fabrick J.A."/>
            <person name="Brent C.S."/>
            <person name="Hull J.J."/>
        </authorList>
    </citation>
    <scope>NUCLEOTIDE SEQUENCE</scope>
</reference>
<accession>A0A0A9VND3</accession>
<sequence>MRNCEELFTAKIQLQILLSDVLYTLHDLNTMVHTLYGALRMCIDNKNTLLASRCITHLLLRTCLDVPDSQLVYFWLPYIAENPHDIVYSTLTALTPSKMYPPAWVQILLLIVNFFLHNECVESIVHRVMSTLYHPVCTTASMYVQFHSVTTLRFNNRWTFGIDDGTDMYYALQNYIRYCIIWVQVLLMQSSHLDSIDNRVAVASLPLLLQPSSHLPAPNTPECVQILTTFFTDFFTQFFTMYSEFQIQSGGGAVDRLVYHTPYTVQFVLLLLCNTFLLSHVVLDPISVSRSTYMLARIFHTLHFPALCDTFSTLFCRFDLGAPL</sequence>
<dbReference type="AlphaFoldDB" id="A0A0A9VND3"/>
<evidence type="ECO:0000313" key="1">
    <source>
        <dbReference type="EMBL" id="JAF97923.1"/>
    </source>
</evidence>